<proteinExistence type="predicted"/>
<dbReference type="Proteomes" id="UP000005065">
    <property type="component" value="Unassembled WGS sequence"/>
</dbReference>
<feature type="non-terminal residue" evidence="1">
    <location>
        <position position="36"/>
    </location>
</feature>
<gene>
    <name evidence="1" type="ORF">LTSESEN_3465</name>
</gene>
<evidence type="ECO:0000313" key="2">
    <source>
        <dbReference type="Proteomes" id="UP000005065"/>
    </source>
</evidence>
<dbReference type="AlphaFoldDB" id="G5R259"/>
<comment type="caution">
    <text evidence="1">The sequence shown here is derived from an EMBL/GenBank/DDBJ whole genome shotgun (WGS) entry which is preliminary data.</text>
</comment>
<organism evidence="1 2">
    <name type="scientific">Salmonella enterica subsp. enterica serovar Senftenberg str. A4-543</name>
    <dbReference type="NCBI Taxonomy" id="913082"/>
    <lineage>
        <taxon>Bacteria</taxon>
        <taxon>Pseudomonadati</taxon>
        <taxon>Pseudomonadota</taxon>
        <taxon>Gammaproteobacteria</taxon>
        <taxon>Enterobacterales</taxon>
        <taxon>Enterobacteriaceae</taxon>
        <taxon>Salmonella</taxon>
    </lineage>
</organism>
<protein>
    <submittedName>
        <fullName evidence="1">Uncharacterized protein</fullName>
    </submittedName>
</protein>
<accession>G5R259</accession>
<sequence>MKNLGTHGLFPSSKYSSLSIPIRENNNIKISIFRNE</sequence>
<dbReference type="EMBL" id="AFCU01001140">
    <property type="protein sequence ID" value="EHC86221.1"/>
    <property type="molecule type" value="Genomic_DNA"/>
</dbReference>
<evidence type="ECO:0000313" key="1">
    <source>
        <dbReference type="EMBL" id="EHC86221.1"/>
    </source>
</evidence>
<reference evidence="1 2" key="1">
    <citation type="journal article" date="2011" name="BMC Genomics">
        <title>Genome sequencing reveals diversification of virulence factor content and possible host adaptation in distinct subpopulations of Salmonella enterica.</title>
        <authorList>
            <person name="den Bakker H.C."/>
            <person name="Moreno Switt A.I."/>
            <person name="Govoni G."/>
            <person name="Cummings C.A."/>
            <person name="Ranieri M.L."/>
            <person name="Degoricija L."/>
            <person name="Hoelzer K."/>
            <person name="Rodriguez-Rivera L.D."/>
            <person name="Brown S."/>
            <person name="Bolchacova E."/>
            <person name="Furtado M.R."/>
            <person name="Wiedmann M."/>
        </authorList>
    </citation>
    <scope>NUCLEOTIDE SEQUENCE [LARGE SCALE GENOMIC DNA]</scope>
    <source>
        <strain evidence="1 2">A4-543</strain>
    </source>
</reference>
<name>G5R259_SALSE</name>